<keyword evidence="3" id="KW-1185">Reference proteome</keyword>
<sequence length="102" mass="11298">MEEQAVTAEKAATEGTPLDPPDIEAALTNLPTDVTLPTIEEIRMAIRQIKNWKAAGPHNVPAEALNQEDLEGRANADGLKRRIPQHDTKEKTSEQICELHKH</sequence>
<evidence type="ECO:0000313" key="2">
    <source>
        <dbReference type="EMBL" id="VDP80070.1"/>
    </source>
</evidence>
<name>A0A183PYT9_9TREM</name>
<evidence type="ECO:0000256" key="1">
    <source>
        <dbReference type="SAM" id="MobiDB-lite"/>
    </source>
</evidence>
<evidence type="ECO:0000313" key="3">
    <source>
        <dbReference type="Proteomes" id="UP000269396"/>
    </source>
</evidence>
<gene>
    <name evidence="2" type="ORF">SMTD_LOCUS19526</name>
</gene>
<protein>
    <submittedName>
        <fullName evidence="2">Uncharacterized protein</fullName>
    </submittedName>
</protein>
<dbReference type="AlphaFoldDB" id="A0A183PYT9"/>
<feature type="compositionally biased region" description="Basic and acidic residues" evidence="1">
    <location>
        <begin position="70"/>
        <end position="102"/>
    </location>
</feature>
<reference evidence="2 3" key="1">
    <citation type="submission" date="2018-11" db="EMBL/GenBank/DDBJ databases">
        <authorList>
            <consortium name="Pathogen Informatics"/>
        </authorList>
    </citation>
    <scope>NUCLEOTIDE SEQUENCE [LARGE SCALE GENOMIC DNA]</scope>
    <source>
        <strain>Denwood</strain>
        <strain evidence="3">Zambia</strain>
    </source>
</reference>
<feature type="region of interest" description="Disordered" evidence="1">
    <location>
        <begin position="1"/>
        <end position="23"/>
    </location>
</feature>
<organism evidence="2 3">
    <name type="scientific">Schistosoma mattheei</name>
    <dbReference type="NCBI Taxonomy" id="31246"/>
    <lineage>
        <taxon>Eukaryota</taxon>
        <taxon>Metazoa</taxon>
        <taxon>Spiralia</taxon>
        <taxon>Lophotrochozoa</taxon>
        <taxon>Platyhelminthes</taxon>
        <taxon>Trematoda</taxon>
        <taxon>Digenea</taxon>
        <taxon>Strigeidida</taxon>
        <taxon>Schistosomatoidea</taxon>
        <taxon>Schistosomatidae</taxon>
        <taxon>Schistosoma</taxon>
    </lineage>
</organism>
<accession>A0A183PYT9</accession>
<dbReference type="Proteomes" id="UP000269396">
    <property type="component" value="Unassembled WGS sequence"/>
</dbReference>
<feature type="region of interest" description="Disordered" evidence="1">
    <location>
        <begin position="63"/>
        <end position="102"/>
    </location>
</feature>
<proteinExistence type="predicted"/>
<dbReference type="EMBL" id="UZAL01042481">
    <property type="protein sequence ID" value="VDP80070.1"/>
    <property type="molecule type" value="Genomic_DNA"/>
</dbReference>